<comment type="cofactor">
    <cofactor evidence="2">
        <name>[4Fe-4S] cluster</name>
        <dbReference type="ChEBI" id="CHEBI:49883"/>
    </cofactor>
</comment>
<dbReference type="PROSITE" id="PS50109">
    <property type="entry name" value="HIS_KIN"/>
    <property type="match status" value="1"/>
</dbReference>
<dbReference type="GO" id="GO:0046983">
    <property type="term" value="F:protein dimerization activity"/>
    <property type="evidence" value="ECO:0007669"/>
    <property type="project" value="InterPro"/>
</dbReference>
<reference evidence="19 20" key="1">
    <citation type="submission" date="2015-02" db="EMBL/GenBank/DDBJ databases">
        <title>Draft genome sequences of ten Microbacterium spp. with emphasis on heavy metal contaminated environments.</title>
        <authorList>
            <person name="Corretto E."/>
        </authorList>
    </citation>
    <scope>NUCLEOTIDE SEQUENCE [LARGE SCALE GENOMIC DNA]</scope>
    <source>
        <strain evidence="19 20">ARN176</strain>
    </source>
</reference>
<dbReference type="InterPro" id="IPR004358">
    <property type="entry name" value="Sig_transdc_His_kin-like_C"/>
</dbReference>
<dbReference type="PRINTS" id="PR00344">
    <property type="entry name" value="BCTRLSENSOR"/>
</dbReference>
<feature type="domain" description="Histidine kinase" evidence="18">
    <location>
        <begin position="232"/>
        <end position="407"/>
    </location>
</feature>
<keyword evidence="11" id="KW-0408">Iron</keyword>
<dbReference type="InterPro" id="IPR036890">
    <property type="entry name" value="HATPase_C_sf"/>
</dbReference>
<dbReference type="GO" id="GO:0005737">
    <property type="term" value="C:cytoplasm"/>
    <property type="evidence" value="ECO:0007669"/>
    <property type="project" value="UniProtKB-SubCell"/>
</dbReference>
<dbReference type="GO" id="GO:0000155">
    <property type="term" value="F:phosphorelay sensor kinase activity"/>
    <property type="evidence" value="ECO:0007669"/>
    <property type="project" value="InterPro"/>
</dbReference>
<keyword evidence="7" id="KW-0963">Cytoplasm</keyword>
<dbReference type="EC" id="2.7.13.3" evidence="4"/>
<evidence type="ECO:0000256" key="3">
    <source>
        <dbReference type="ARBA" id="ARBA00004496"/>
    </source>
</evidence>
<evidence type="ECO:0000256" key="5">
    <source>
        <dbReference type="ARBA" id="ARBA00017322"/>
    </source>
</evidence>
<evidence type="ECO:0000313" key="19">
    <source>
        <dbReference type="EMBL" id="KJL31249.1"/>
    </source>
</evidence>
<keyword evidence="10 19" id="KW-0418">Kinase</keyword>
<evidence type="ECO:0000256" key="2">
    <source>
        <dbReference type="ARBA" id="ARBA00001966"/>
    </source>
</evidence>
<evidence type="ECO:0000256" key="15">
    <source>
        <dbReference type="ARBA" id="ARBA00030800"/>
    </source>
</evidence>
<keyword evidence="8 19" id="KW-0808">Transferase</keyword>
<dbReference type="InterPro" id="IPR003594">
    <property type="entry name" value="HATPase_dom"/>
</dbReference>
<dbReference type="GO" id="GO:0046872">
    <property type="term" value="F:metal ion binding"/>
    <property type="evidence" value="ECO:0007669"/>
    <property type="project" value="UniProtKB-KW"/>
</dbReference>
<evidence type="ECO:0000256" key="11">
    <source>
        <dbReference type="ARBA" id="ARBA00023004"/>
    </source>
</evidence>
<dbReference type="AlphaFoldDB" id="A0A0F0LEZ2"/>
<evidence type="ECO:0000259" key="18">
    <source>
        <dbReference type="PROSITE" id="PS50109"/>
    </source>
</evidence>
<evidence type="ECO:0000256" key="12">
    <source>
        <dbReference type="ARBA" id="ARBA00023012"/>
    </source>
</evidence>
<gene>
    <name evidence="19" type="primary">liaS_7</name>
    <name evidence="19" type="ORF">RS86_03366</name>
</gene>
<dbReference type="SUPFAM" id="SSF55874">
    <property type="entry name" value="ATPase domain of HSP90 chaperone/DNA topoisomerase II/histidine kinase"/>
    <property type="match status" value="1"/>
</dbReference>
<protein>
    <recommendedName>
        <fullName evidence="5">Oxygen sensor histidine kinase NreB</fullName>
        <ecNumber evidence="4">2.7.13.3</ecNumber>
    </recommendedName>
    <alternativeName>
        <fullName evidence="15">Nitrogen regulation protein B</fullName>
    </alternativeName>
</protein>
<dbReference type="Gene3D" id="1.20.5.1930">
    <property type="match status" value="1"/>
</dbReference>
<evidence type="ECO:0000256" key="4">
    <source>
        <dbReference type="ARBA" id="ARBA00012438"/>
    </source>
</evidence>
<dbReference type="GO" id="GO:0051539">
    <property type="term" value="F:4 iron, 4 sulfur cluster binding"/>
    <property type="evidence" value="ECO:0007669"/>
    <property type="project" value="UniProtKB-KW"/>
</dbReference>
<name>A0A0F0LEZ2_9MICO</name>
<dbReference type="InterPro" id="IPR050482">
    <property type="entry name" value="Sensor_HK_TwoCompSys"/>
</dbReference>
<dbReference type="PIRSF" id="PIRSF037434">
    <property type="entry name" value="STHK_ChrS"/>
    <property type="match status" value="1"/>
</dbReference>
<sequence>MSSASGSARQRMLRGARFALHLITVVLVVVTTARAGIEGELLPVLLVAAVYLAWYGAGAGFAHKRAAVWWMLGLLAIWIGMLALSAEFVWLAFPLLLLAGHVLRLPWSFAFMIVVLAASIVAPMLHPGAVQPGTLLAHLIGPLVGGGFAFAVSLGYDAMLRDAAERERLIDSMLRAQHEAERLHDELAASQREAGATRERTRLARDLHDTIAQELSTIVMLARLEPSAGADGVAADPAAPVVGVRQDRTAQIEQLAQHSLTELRRIVAALAPADLDESALAAALARMLDALRDESGISGALQVDPDLPALSTPVEVALLRVAQSALANVRQHAKAQTVQVALTSGGGSVRLRLEDDGVGFDQAVRPSDASYGLAAMRSRLREGGGELTIRSAPGAGTTIEAMLPLGAGTGLAAGSGADGGAV</sequence>
<keyword evidence="17" id="KW-1133">Transmembrane helix</keyword>
<dbReference type="Pfam" id="PF02518">
    <property type="entry name" value="HATPase_c"/>
    <property type="match status" value="1"/>
</dbReference>
<dbReference type="Proteomes" id="UP000033740">
    <property type="component" value="Unassembled WGS sequence"/>
</dbReference>
<dbReference type="GO" id="GO:0016020">
    <property type="term" value="C:membrane"/>
    <property type="evidence" value="ECO:0007669"/>
    <property type="project" value="InterPro"/>
</dbReference>
<dbReference type="CDD" id="cd16917">
    <property type="entry name" value="HATPase_UhpB-NarQ-NarX-like"/>
    <property type="match status" value="1"/>
</dbReference>
<keyword evidence="20" id="KW-1185">Reference proteome</keyword>
<dbReference type="InterPro" id="IPR017205">
    <property type="entry name" value="Sig_transdc_His_kinase_ChrS"/>
</dbReference>
<comment type="function">
    <text evidence="14">Member of the two-component regulatory system NreB/NreC involved in the control of dissimilatory nitrate/nitrite reduction in response to oxygen. NreB functions as a direct oxygen sensor histidine kinase which is autophosphorylated, in the absence of oxygen, probably at the conserved histidine residue, and transfers its phosphate group probably to a conserved aspartate residue of NreC. NreB/NreC activates the expression of the nitrate (narGHJI) and nitrite (nir) reductase operons, as well as the putative nitrate transporter gene narT.</text>
</comment>
<comment type="subcellular location">
    <subcellularLocation>
        <location evidence="3">Cytoplasm</location>
    </subcellularLocation>
</comment>
<keyword evidence="12" id="KW-0902">Two-component regulatory system</keyword>
<keyword evidence="17" id="KW-0472">Membrane</keyword>
<keyword evidence="6" id="KW-0004">4Fe-4S</keyword>
<evidence type="ECO:0000256" key="16">
    <source>
        <dbReference type="SAM" id="Coils"/>
    </source>
</evidence>
<proteinExistence type="predicted"/>
<accession>A0A0F0LEZ2</accession>
<evidence type="ECO:0000256" key="7">
    <source>
        <dbReference type="ARBA" id="ARBA00022490"/>
    </source>
</evidence>
<keyword evidence="13" id="KW-0411">Iron-sulfur</keyword>
<evidence type="ECO:0000313" key="20">
    <source>
        <dbReference type="Proteomes" id="UP000033740"/>
    </source>
</evidence>
<evidence type="ECO:0000256" key="8">
    <source>
        <dbReference type="ARBA" id="ARBA00022679"/>
    </source>
</evidence>
<feature type="coiled-coil region" evidence="16">
    <location>
        <begin position="166"/>
        <end position="200"/>
    </location>
</feature>
<feature type="transmembrane region" description="Helical" evidence="17">
    <location>
        <begin position="135"/>
        <end position="156"/>
    </location>
</feature>
<dbReference type="PANTHER" id="PTHR24421">
    <property type="entry name" value="NITRATE/NITRITE SENSOR PROTEIN NARX-RELATED"/>
    <property type="match status" value="1"/>
</dbReference>
<feature type="transmembrane region" description="Helical" evidence="17">
    <location>
        <begin position="105"/>
        <end position="123"/>
    </location>
</feature>
<evidence type="ECO:0000256" key="1">
    <source>
        <dbReference type="ARBA" id="ARBA00000085"/>
    </source>
</evidence>
<feature type="transmembrane region" description="Helical" evidence="17">
    <location>
        <begin position="69"/>
        <end position="93"/>
    </location>
</feature>
<dbReference type="EMBL" id="JYIX01000039">
    <property type="protein sequence ID" value="KJL31249.1"/>
    <property type="molecule type" value="Genomic_DNA"/>
</dbReference>
<keyword evidence="16" id="KW-0175">Coiled coil</keyword>
<dbReference type="Pfam" id="PF07730">
    <property type="entry name" value="HisKA_3"/>
    <property type="match status" value="1"/>
</dbReference>
<dbReference type="SMART" id="SM00387">
    <property type="entry name" value="HATPase_c"/>
    <property type="match status" value="1"/>
</dbReference>
<keyword evidence="17" id="KW-0812">Transmembrane</keyword>
<evidence type="ECO:0000256" key="6">
    <source>
        <dbReference type="ARBA" id="ARBA00022485"/>
    </source>
</evidence>
<comment type="caution">
    <text evidence="19">The sequence shown here is derived from an EMBL/GenBank/DDBJ whole genome shotgun (WGS) entry which is preliminary data.</text>
</comment>
<dbReference type="InterPro" id="IPR005467">
    <property type="entry name" value="His_kinase_dom"/>
</dbReference>
<feature type="transmembrane region" description="Helical" evidence="17">
    <location>
        <begin position="45"/>
        <end position="62"/>
    </location>
</feature>
<comment type="catalytic activity">
    <reaction evidence="1">
        <text>ATP + protein L-histidine = ADP + protein N-phospho-L-histidine.</text>
        <dbReference type="EC" id="2.7.13.3"/>
    </reaction>
</comment>
<dbReference type="RefSeq" id="WP_045273409.1">
    <property type="nucleotide sequence ID" value="NZ_JYIX01000039.1"/>
</dbReference>
<evidence type="ECO:0000256" key="10">
    <source>
        <dbReference type="ARBA" id="ARBA00022777"/>
    </source>
</evidence>
<keyword evidence="9" id="KW-0479">Metal-binding</keyword>
<organism evidence="19 20">
    <name type="scientific">Microbacterium azadirachtae</name>
    <dbReference type="NCBI Taxonomy" id="582680"/>
    <lineage>
        <taxon>Bacteria</taxon>
        <taxon>Bacillati</taxon>
        <taxon>Actinomycetota</taxon>
        <taxon>Actinomycetes</taxon>
        <taxon>Micrococcales</taxon>
        <taxon>Microbacteriaceae</taxon>
        <taxon>Microbacterium</taxon>
    </lineage>
</organism>
<dbReference type="Gene3D" id="3.30.565.10">
    <property type="entry name" value="Histidine kinase-like ATPase, C-terminal domain"/>
    <property type="match status" value="1"/>
</dbReference>
<dbReference type="PATRIC" id="fig|582680.6.peg.3453"/>
<evidence type="ECO:0000256" key="9">
    <source>
        <dbReference type="ARBA" id="ARBA00022723"/>
    </source>
</evidence>
<evidence type="ECO:0000256" key="17">
    <source>
        <dbReference type="SAM" id="Phobius"/>
    </source>
</evidence>
<evidence type="ECO:0000256" key="14">
    <source>
        <dbReference type="ARBA" id="ARBA00024827"/>
    </source>
</evidence>
<dbReference type="STRING" id="582680.RS86_03366"/>
<dbReference type="InterPro" id="IPR011712">
    <property type="entry name" value="Sig_transdc_His_kin_sub3_dim/P"/>
</dbReference>
<evidence type="ECO:0000256" key="13">
    <source>
        <dbReference type="ARBA" id="ARBA00023014"/>
    </source>
</evidence>